<evidence type="ECO:0000259" key="10">
    <source>
        <dbReference type="PROSITE" id="PS51471"/>
    </source>
</evidence>
<dbReference type="EMBL" id="JBGBPQ010000013">
    <property type="protein sequence ID" value="KAL1512017.1"/>
    <property type="molecule type" value="Genomic_DNA"/>
</dbReference>
<comment type="caution">
    <text evidence="11">The sequence shown here is derived from an EMBL/GenBank/DDBJ whole genome shotgun (WGS) entry which is preliminary data.</text>
</comment>
<keyword evidence="9" id="KW-0732">Signal</keyword>
<evidence type="ECO:0000313" key="11">
    <source>
        <dbReference type="EMBL" id="KAL1512017.1"/>
    </source>
</evidence>
<dbReference type="PANTHER" id="PTHR10869">
    <property type="entry name" value="PROLYL 4-HYDROXYLASE ALPHA SUBUNIT"/>
    <property type="match status" value="1"/>
</dbReference>
<dbReference type="Gene3D" id="2.60.120.620">
    <property type="entry name" value="q2cbj1_9rhob like domain"/>
    <property type="match status" value="1"/>
</dbReference>
<dbReference type="Pfam" id="PF13640">
    <property type="entry name" value="2OG-FeII_Oxy_3"/>
    <property type="match status" value="1"/>
</dbReference>
<keyword evidence="4" id="KW-0223">Dioxygenase</keyword>
<dbReference type="Proteomes" id="UP001515480">
    <property type="component" value="Unassembled WGS sequence"/>
</dbReference>
<evidence type="ECO:0000256" key="3">
    <source>
        <dbReference type="ARBA" id="ARBA00022824"/>
    </source>
</evidence>
<feature type="compositionally biased region" description="Low complexity" evidence="8">
    <location>
        <begin position="20"/>
        <end position="36"/>
    </location>
</feature>
<dbReference type="AlphaFoldDB" id="A0AB34J6T4"/>
<evidence type="ECO:0000256" key="4">
    <source>
        <dbReference type="ARBA" id="ARBA00022964"/>
    </source>
</evidence>
<protein>
    <recommendedName>
        <fullName evidence="10">Fe2OG dioxygenase domain-containing protein</fullName>
    </recommendedName>
</protein>
<dbReference type="InterPro" id="IPR006620">
    <property type="entry name" value="Pro_4_hyd_alph"/>
</dbReference>
<dbReference type="InterPro" id="IPR045054">
    <property type="entry name" value="P4HA-like"/>
</dbReference>
<evidence type="ECO:0000256" key="5">
    <source>
        <dbReference type="ARBA" id="ARBA00023002"/>
    </source>
</evidence>
<keyword evidence="12" id="KW-1185">Reference proteome</keyword>
<accession>A0AB34J6T4</accession>
<dbReference type="SMART" id="SM00702">
    <property type="entry name" value="P4Hc"/>
    <property type="match status" value="1"/>
</dbReference>
<feature type="chain" id="PRO_5044281673" description="Fe2OG dioxygenase domain-containing protein" evidence="9">
    <location>
        <begin position="16"/>
        <end position="494"/>
    </location>
</feature>
<keyword evidence="7" id="KW-0325">Glycoprotein</keyword>
<dbReference type="InterPro" id="IPR011990">
    <property type="entry name" value="TPR-like_helical_dom_sf"/>
</dbReference>
<reference evidence="11 12" key="1">
    <citation type="journal article" date="2024" name="Science">
        <title>Giant polyketide synthase enzymes in the biosynthesis of giant marine polyether toxins.</title>
        <authorList>
            <person name="Fallon T.R."/>
            <person name="Shende V.V."/>
            <person name="Wierzbicki I.H."/>
            <person name="Pendleton A.L."/>
            <person name="Watervoot N.F."/>
            <person name="Auber R.P."/>
            <person name="Gonzalez D.J."/>
            <person name="Wisecaver J.H."/>
            <person name="Moore B.S."/>
        </authorList>
    </citation>
    <scope>NUCLEOTIDE SEQUENCE [LARGE SCALE GENOMIC DNA]</scope>
    <source>
        <strain evidence="11 12">12B1</strain>
    </source>
</reference>
<evidence type="ECO:0000256" key="9">
    <source>
        <dbReference type="SAM" id="SignalP"/>
    </source>
</evidence>
<evidence type="ECO:0000256" key="7">
    <source>
        <dbReference type="ARBA" id="ARBA00023180"/>
    </source>
</evidence>
<dbReference type="PROSITE" id="PS51471">
    <property type="entry name" value="FE2OG_OXY"/>
    <property type="match status" value="1"/>
</dbReference>
<dbReference type="GO" id="GO:0004656">
    <property type="term" value="F:procollagen-proline 4-dioxygenase activity"/>
    <property type="evidence" value="ECO:0007669"/>
    <property type="project" value="TreeGrafter"/>
</dbReference>
<organism evidence="11 12">
    <name type="scientific">Prymnesium parvum</name>
    <name type="common">Toxic golden alga</name>
    <dbReference type="NCBI Taxonomy" id="97485"/>
    <lineage>
        <taxon>Eukaryota</taxon>
        <taxon>Haptista</taxon>
        <taxon>Haptophyta</taxon>
        <taxon>Prymnesiophyceae</taxon>
        <taxon>Prymnesiales</taxon>
        <taxon>Prymnesiaceae</taxon>
        <taxon>Prymnesium</taxon>
    </lineage>
</organism>
<comment type="cofactor">
    <cofactor evidence="1">
        <name>L-ascorbate</name>
        <dbReference type="ChEBI" id="CHEBI:38290"/>
    </cofactor>
</comment>
<evidence type="ECO:0000256" key="1">
    <source>
        <dbReference type="ARBA" id="ARBA00001961"/>
    </source>
</evidence>
<dbReference type="InterPro" id="IPR005123">
    <property type="entry name" value="Oxoglu/Fe-dep_dioxygenase_dom"/>
</dbReference>
<dbReference type="GO" id="GO:0005506">
    <property type="term" value="F:iron ion binding"/>
    <property type="evidence" value="ECO:0007669"/>
    <property type="project" value="InterPro"/>
</dbReference>
<dbReference type="GO" id="GO:0005783">
    <property type="term" value="C:endoplasmic reticulum"/>
    <property type="evidence" value="ECO:0007669"/>
    <property type="project" value="TreeGrafter"/>
</dbReference>
<sequence>MAAAVAALCLATAAAAPPRILRPAPPSARRAAPSARESWQEHDSSTVYGRARSASRDAGESAADDYSTLDVHVSARAAAAVSSRRAALALAPPASEPSAAPLVARAEAALSARRGAEAERLFVDALARDRRCAAAWYGLAALLHEHQHGGLRDDAAASGGAARERLLAEATDFALVAARLEPAEPRALALLGDVLNDRGEHREACRAWRAAEERGRARWRAIAAGQPAGAFGPRAPLRALRVGESVALRRASGRPFVACRLAARPPVYVLEGFSTEEERAAIVEAAEAAPLRAVPLSEGGDDHDDRRGCEVAWLSSPCTSPASAWASLMLDAADVVLPRCGALPGAAEAEDLHVVRYAPGGSYGLHLDATFAVPRAVTVLHYLNDVPPDPERGEGFGGETWLPHAVASQSAETGGADNGRLTPGCDGVLVPPRAGDALVFFSFNEHGEVEPASLHAGRPASALKLVANQWIRLELSDRRGLVPRGPGFGPRVVS</sequence>
<dbReference type="SUPFAM" id="SSF48452">
    <property type="entry name" value="TPR-like"/>
    <property type="match status" value="1"/>
</dbReference>
<name>A0AB34J6T4_PRYPA</name>
<evidence type="ECO:0000256" key="8">
    <source>
        <dbReference type="SAM" id="MobiDB-lite"/>
    </source>
</evidence>
<gene>
    <name evidence="11" type="ORF">AB1Y20_005292</name>
</gene>
<evidence type="ECO:0000256" key="6">
    <source>
        <dbReference type="ARBA" id="ARBA00023004"/>
    </source>
</evidence>
<keyword evidence="5" id="KW-0560">Oxidoreductase</keyword>
<evidence type="ECO:0000313" key="12">
    <source>
        <dbReference type="Proteomes" id="UP001515480"/>
    </source>
</evidence>
<proteinExistence type="predicted"/>
<keyword evidence="3" id="KW-0256">Endoplasmic reticulum</keyword>
<evidence type="ECO:0000256" key="2">
    <source>
        <dbReference type="ARBA" id="ARBA00022723"/>
    </source>
</evidence>
<dbReference type="GO" id="GO:0031418">
    <property type="term" value="F:L-ascorbic acid binding"/>
    <property type="evidence" value="ECO:0007669"/>
    <property type="project" value="InterPro"/>
</dbReference>
<keyword evidence="6" id="KW-0408">Iron</keyword>
<feature type="domain" description="Fe2OG dioxygenase" evidence="10">
    <location>
        <begin position="348"/>
        <end position="473"/>
    </location>
</feature>
<dbReference type="Gene3D" id="1.25.40.10">
    <property type="entry name" value="Tetratricopeptide repeat domain"/>
    <property type="match status" value="1"/>
</dbReference>
<feature type="signal peptide" evidence="9">
    <location>
        <begin position="1"/>
        <end position="15"/>
    </location>
</feature>
<dbReference type="InterPro" id="IPR044862">
    <property type="entry name" value="Pro_4_hyd_alph_FE2OG_OXY"/>
</dbReference>
<feature type="region of interest" description="Disordered" evidence="8">
    <location>
        <begin position="20"/>
        <end position="54"/>
    </location>
</feature>
<keyword evidence="2" id="KW-0479">Metal-binding</keyword>
<dbReference type="PANTHER" id="PTHR10869:SF246">
    <property type="entry name" value="TRANSMEMBRANE PROLYL 4-HYDROXYLASE"/>
    <property type="match status" value="1"/>
</dbReference>